<dbReference type="EMBL" id="JADIKD010000009">
    <property type="protein sequence ID" value="MFK2917446.1"/>
    <property type="molecule type" value="Genomic_DNA"/>
</dbReference>
<gene>
    <name evidence="1" type="ORF">ISS97_09230</name>
</gene>
<sequence>MSDVIDFLERMGQDAQLRYASQDTIGTALADTQIEPQQCSAVLTSDPERLRTLLGDGPLFATLMMPGAIES</sequence>
<keyword evidence="2" id="KW-1185">Reference proteome</keyword>
<proteinExistence type="predicted"/>
<reference evidence="1 2" key="1">
    <citation type="submission" date="2020-10" db="EMBL/GenBank/DDBJ databases">
        <title>Phylogeny of dyella-like bacteria.</title>
        <authorList>
            <person name="Fu J."/>
        </authorList>
    </citation>
    <scope>NUCLEOTIDE SEQUENCE [LARGE SCALE GENOMIC DNA]</scope>
    <source>
        <strain evidence="1 2">BB4</strain>
    </source>
</reference>
<evidence type="ECO:0000313" key="2">
    <source>
        <dbReference type="Proteomes" id="UP001620408"/>
    </source>
</evidence>
<dbReference type="Proteomes" id="UP001620408">
    <property type="component" value="Unassembled WGS sequence"/>
</dbReference>
<evidence type="ECO:0000313" key="1">
    <source>
        <dbReference type="EMBL" id="MFK2917446.1"/>
    </source>
</evidence>
<organism evidence="1 2">
    <name type="scientific">Dyella koreensis</name>
    <dbReference type="NCBI Taxonomy" id="311235"/>
    <lineage>
        <taxon>Bacteria</taxon>
        <taxon>Pseudomonadati</taxon>
        <taxon>Pseudomonadota</taxon>
        <taxon>Gammaproteobacteria</taxon>
        <taxon>Lysobacterales</taxon>
        <taxon>Rhodanobacteraceae</taxon>
        <taxon>Dyella</taxon>
    </lineage>
</organism>
<comment type="caution">
    <text evidence="1">The sequence shown here is derived from an EMBL/GenBank/DDBJ whole genome shotgun (WGS) entry which is preliminary data.</text>
</comment>
<name>A0ABW8K3J1_9GAMM</name>
<dbReference type="RefSeq" id="WP_379985106.1">
    <property type="nucleotide sequence ID" value="NZ_JADIKD010000009.1"/>
</dbReference>
<evidence type="ECO:0008006" key="3">
    <source>
        <dbReference type="Google" id="ProtNLM"/>
    </source>
</evidence>
<accession>A0ABW8K3J1</accession>
<protein>
    <recommendedName>
        <fullName evidence="3">Extradiol ring-cleavage dioxygenase LigAB LigA subunit domain-containing protein</fullName>
    </recommendedName>
</protein>